<dbReference type="PANTHER" id="PTHR37817">
    <property type="entry name" value="N-ACETYLTRANSFERASE EIS"/>
    <property type="match status" value="1"/>
</dbReference>
<dbReference type="PANTHER" id="PTHR37817:SF1">
    <property type="entry name" value="N-ACETYLTRANSFERASE EIS"/>
    <property type="match status" value="1"/>
</dbReference>
<proteinExistence type="predicted"/>
<dbReference type="InterPro" id="IPR000182">
    <property type="entry name" value="GNAT_dom"/>
</dbReference>
<evidence type="ECO:0000313" key="2">
    <source>
        <dbReference type="EMBL" id="GAA4609886.1"/>
    </source>
</evidence>
<evidence type="ECO:0000313" key="3">
    <source>
        <dbReference type="Proteomes" id="UP001500212"/>
    </source>
</evidence>
<dbReference type="Proteomes" id="UP001500212">
    <property type="component" value="Unassembled WGS sequence"/>
</dbReference>
<accession>A0ABP8TNU8</accession>
<organism evidence="2 3">
    <name type="scientific">Actinoallomurus liliacearum</name>
    <dbReference type="NCBI Taxonomy" id="1080073"/>
    <lineage>
        <taxon>Bacteria</taxon>
        <taxon>Bacillati</taxon>
        <taxon>Actinomycetota</taxon>
        <taxon>Actinomycetes</taxon>
        <taxon>Streptosporangiales</taxon>
        <taxon>Thermomonosporaceae</taxon>
        <taxon>Actinoallomurus</taxon>
    </lineage>
</organism>
<keyword evidence="3" id="KW-1185">Reference proteome</keyword>
<dbReference type="PROSITE" id="PS51186">
    <property type="entry name" value="GNAT"/>
    <property type="match status" value="1"/>
</dbReference>
<dbReference type="InterPro" id="IPR016181">
    <property type="entry name" value="Acyl_CoA_acyltransferase"/>
</dbReference>
<dbReference type="EMBL" id="BAABHJ010000009">
    <property type="protein sequence ID" value="GAA4609886.1"/>
    <property type="molecule type" value="Genomic_DNA"/>
</dbReference>
<gene>
    <name evidence="2" type="ORF">GCM10023195_40240</name>
</gene>
<evidence type="ECO:0000259" key="1">
    <source>
        <dbReference type="PROSITE" id="PS51186"/>
    </source>
</evidence>
<sequence>MRAAERLPTLPCMTLRSERPDDRPAVRDLHLRAFGDHGKVVAGLVDALRAAVAPDERLSLVAEHAGQVVGHVMFTPALLDAPRRLVDVQVLSPLAVRPDQQGRGIGSALVRHGLDVLAERSVPVVFLEGAPGYYSRFGFTAGGEQHFRKPSLRIPDAAFQAVRLPAFEPWMTGTLVYSETFWRHDAVGLRDPDA</sequence>
<dbReference type="CDD" id="cd04301">
    <property type="entry name" value="NAT_SF"/>
    <property type="match status" value="1"/>
</dbReference>
<feature type="domain" description="N-acetyltransferase" evidence="1">
    <location>
        <begin position="13"/>
        <end position="165"/>
    </location>
</feature>
<protein>
    <recommendedName>
        <fullName evidence="1">N-acetyltransferase domain-containing protein</fullName>
    </recommendedName>
</protein>
<dbReference type="InterPro" id="IPR051554">
    <property type="entry name" value="Acetyltransferase_Eis"/>
</dbReference>
<dbReference type="SUPFAM" id="SSF55729">
    <property type="entry name" value="Acyl-CoA N-acyltransferases (Nat)"/>
    <property type="match status" value="1"/>
</dbReference>
<dbReference type="Pfam" id="PF13527">
    <property type="entry name" value="Acetyltransf_9"/>
    <property type="match status" value="1"/>
</dbReference>
<name>A0ABP8TNU8_9ACTN</name>
<reference evidence="3" key="1">
    <citation type="journal article" date="2019" name="Int. J. Syst. Evol. Microbiol.">
        <title>The Global Catalogue of Microorganisms (GCM) 10K type strain sequencing project: providing services to taxonomists for standard genome sequencing and annotation.</title>
        <authorList>
            <consortium name="The Broad Institute Genomics Platform"/>
            <consortium name="The Broad Institute Genome Sequencing Center for Infectious Disease"/>
            <person name="Wu L."/>
            <person name="Ma J."/>
        </authorList>
    </citation>
    <scope>NUCLEOTIDE SEQUENCE [LARGE SCALE GENOMIC DNA]</scope>
    <source>
        <strain evidence="3">JCM 17938</strain>
    </source>
</reference>
<comment type="caution">
    <text evidence="2">The sequence shown here is derived from an EMBL/GenBank/DDBJ whole genome shotgun (WGS) entry which is preliminary data.</text>
</comment>
<dbReference type="Gene3D" id="3.40.630.30">
    <property type="match status" value="1"/>
</dbReference>